<sequence>MNFGGLFQLKNSWAAFTRNHPKFPKFLQAAGAAITPDTIIEIKVTTPTGKKIETNLKVRQSDIELVKNLANSAK</sequence>
<evidence type="ECO:0000313" key="1">
    <source>
        <dbReference type="EMBL" id="MEQ2358984.1"/>
    </source>
</evidence>
<dbReference type="Proteomes" id="UP001446032">
    <property type="component" value="Unassembled WGS sequence"/>
</dbReference>
<dbReference type="RefSeq" id="WP_022214475.1">
    <property type="nucleotide sequence ID" value="NZ_JBBMEI010000035.1"/>
</dbReference>
<reference evidence="1 2" key="1">
    <citation type="submission" date="2024-03" db="EMBL/GenBank/DDBJ databases">
        <title>Human intestinal bacterial collection.</title>
        <authorList>
            <person name="Pauvert C."/>
            <person name="Hitch T.C.A."/>
            <person name="Clavel T."/>
        </authorList>
    </citation>
    <scope>NUCLEOTIDE SEQUENCE [LARGE SCALE GENOMIC DNA]</scope>
    <source>
        <strain evidence="1 2">CLA-AA-H95</strain>
    </source>
</reference>
<dbReference type="EMBL" id="JBBMEI010000035">
    <property type="protein sequence ID" value="MEQ2358984.1"/>
    <property type="molecule type" value="Genomic_DNA"/>
</dbReference>
<proteinExistence type="predicted"/>
<name>A0ABV1ALE0_9FIRM</name>
<gene>
    <name evidence="1" type="ORF">WMO75_11730</name>
</gene>
<organism evidence="1 2">
    <name type="scientific">Blautia intestinihominis</name>
    <dbReference type="NCBI Taxonomy" id="3133152"/>
    <lineage>
        <taxon>Bacteria</taxon>
        <taxon>Bacillati</taxon>
        <taxon>Bacillota</taxon>
        <taxon>Clostridia</taxon>
        <taxon>Lachnospirales</taxon>
        <taxon>Lachnospiraceae</taxon>
        <taxon>Blautia</taxon>
    </lineage>
</organism>
<accession>A0ABV1ALE0</accession>
<protein>
    <submittedName>
        <fullName evidence="1">Uncharacterized protein</fullName>
    </submittedName>
</protein>
<comment type="caution">
    <text evidence="1">The sequence shown here is derived from an EMBL/GenBank/DDBJ whole genome shotgun (WGS) entry which is preliminary data.</text>
</comment>
<keyword evidence="2" id="KW-1185">Reference proteome</keyword>
<evidence type="ECO:0000313" key="2">
    <source>
        <dbReference type="Proteomes" id="UP001446032"/>
    </source>
</evidence>